<protein>
    <recommendedName>
        <fullName evidence="8">Extracellular protein</fullName>
    </recommendedName>
</protein>
<keyword evidence="3 5" id="KW-0732">Signal</keyword>
<dbReference type="EMBL" id="CAUYUE010000012">
    <property type="protein sequence ID" value="CAK0785378.1"/>
    <property type="molecule type" value="Genomic_DNA"/>
</dbReference>
<dbReference type="Pfam" id="PF04674">
    <property type="entry name" value="Phi_1"/>
    <property type="match status" value="1"/>
</dbReference>
<evidence type="ECO:0000256" key="3">
    <source>
        <dbReference type="ARBA" id="ARBA00022729"/>
    </source>
</evidence>
<comment type="similarity">
    <text evidence="4">Belongs to the EXORDIUM family.</text>
</comment>
<name>A0AAV1IDN9_9CHLO</name>
<evidence type="ECO:0000256" key="4">
    <source>
        <dbReference type="ARBA" id="ARBA00023591"/>
    </source>
</evidence>
<evidence type="ECO:0000256" key="5">
    <source>
        <dbReference type="SAM" id="SignalP"/>
    </source>
</evidence>
<dbReference type="PANTHER" id="PTHR31279:SF58">
    <property type="entry name" value="PROTEIN EXORDIUM-LIKE 2"/>
    <property type="match status" value="1"/>
</dbReference>
<gene>
    <name evidence="6" type="ORF">CVIRNUC_008586</name>
</gene>
<evidence type="ECO:0000256" key="2">
    <source>
        <dbReference type="ARBA" id="ARBA00022525"/>
    </source>
</evidence>
<dbReference type="InterPro" id="IPR006766">
    <property type="entry name" value="EXORDIUM-like"/>
</dbReference>
<evidence type="ECO:0000256" key="1">
    <source>
        <dbReference type="ARBA" id="ARBA00004613"/>
    </source>
</evidence>
<evidence type="ECO:0008006" key="8">
    <source>
        <dbReference type="Google" id="ProtNLM"/>
    </source>
</evidence>
<dbReference type="GO" id="GO:0005576">
    <property type="term" value="C:extracellular region"/>
    <property type="evidence" value="ECO:0007669"/>
    <property type="project" value="UniProtKB-SubCell"/>
</dbReference>
<accession>A0AAV1IDN9</accession>
<proteinExistence type="inferred from homology"/>
<dbReference type="PANTHER" id="PTHR31279">
    <property type="entry name" value="PROTEIN EXORDIUM-LIKE 5"/>
    <property type="match status" value="1"/>
</dbReference>
<comment type="caution">
    <text evidence="6">The sequence shown here is derived from an EMBL/GenBank/DDBJ whole genome shotgun (WGS) entry which is preliminary data.</text>
</comment>
<keyword evidence="7" id="KW-1185">Reference proteome</keyword>
<dbReference type="Proteomes" id="UP001314263">
    <property type="component" value="Unassembled WGS sequence"/>
</dbReference>
<keyword evidence="2" id="KW-0964">Secreted</keyword>
<dbReference type="AlphaFoldDB" id="A0AAV1IDN9"/>
<evidence type="ECO:0000313" key="6">
    <source>
        <dbReference type="EMBL" id="CAK0785378.1"/>
    </source>
</evidence>
<sequence length="364" mass="39126">MLVRGRLSLQWSVMIVMAVHLCLREASAVKRTMPMIGMDEDGEEIDPDEDIPATQQPRNALQSLISGLLGKNQSTEFVPINPVQREHLRQAQFASALDVMDDINGGNDKASNKAVIPNGKGSTSSGGIMSYHGGKIVSQPLSVYLIMYGDWASQPEVAHILADFLNNLGGTSWMNINSGYYDSSGNVGTSQVSHGGTCYDPYSHGKSLSDDDILEIVKTCIGSGLPKSSNGAYFVISSADVAQDGFCTSYCGFHDDRDGLYFGFVGSVKRCPGFCQYQEVGPNGASAADGIASIFAHEVSEIISDPDATAWYDSRGEEGADKCSWKYGETWEADNGATANLKLNGKSYLIQMNWAVGQGCSMGW</sequence>
<reference evidence="6 7" key="1">
    <citation type="submission" date="2023-10" db="EMBL/GenBank/DDBJ databases">
        <authorList>
            <person name="Maclean D."/>
            <person name="Macfadyen A."/>
        </authorList>
    </citation>
    <scope>NUCLEOTIDE SEQUENCE [LARGE SCALE GENOMIC DNA]</scope>
</reference>
<evidence type="ECO:0000313" key="7">
    <source>
        <dbReference type="Proteomes" id="UP001314263"/>
    </source>
</evidence>
<organism evidence="6 7">
    <name type="scientific">Coccomyxa viridis</name>
    <dbReference type="NCBI Taxonomy" id="1274662"/>
    <lineage>
        <taxon>Eukaryota</taxon>
        <taxon>Viridiplantae</taxon>
        <taxon>Chlorophyta</taxon>
        <taxon>core chlorophytes</taxon>
        <taxon>Trebouxiophyceae</taxon>
        <taxon>Trebouxiophyceae incertae sedis</taxon>
        <taxon>Coccomyxaceae</taxon>
        <taxon>Coccomyxa</taxon>
    </lineage>
</organism>
<feature type="signal peptide" evidence="5">
    <location>
        <begin position="1"/>
        <end position="28"/>
    </location>
</feature>
<comment type="subcellular location">
    <subcellularLocation>
        <location evidence="1">Secreted</location>
    </subcellularLocation>
</comment>
<feature type="chain" id="PRO_5043393262" description="Extracellular protein" evidence="5">
    <location>
        <begin position="29"/>
        <end position="364"/>
    </location>
</feature>